<dbReference type="SUPFAM" id="SSF53448">
    <property type="entry name" value="Nucleotide-diphospho-sugar transferases"/>
    <property type="match status" value="1"/>
</dbReference>
<dbReference type="InterPro" id="IPR001173">
    <property type="entry name" value="Glyco_trans_2-like"/>
</dbReference>
<dbReference type="CDD" id="cd00761">
    <property type="entry name" value="Glyco_tranf_GTA_type"/>
    <property type="match status" value="1"/>
</dbReference>
<dbReference type="RefSeq" id="WP_111312332.1">
    <property type="nucleotide sequence ID" value="NZ_QEQD01000001.1"/>
</dbReference>
<dbReference type="STRING" id="735.B0185_03160"/>
<feature type="domain" description="Glycosyltransferase 2-like" evidence="1">
    <location>
        <begin position="9"/>
        <end position="147"/>
    </location>
</feature>
<dbReference type="Proteomes" id="UP000253999">
    <property type="component" value="Unassembled WGS sequence"/>
</dbReference>
<name>A0A369ZNN4_HAEPH</name>
<organism evidence="2 3">
    <name type="scientific">Haemophilus parahaemolyticus</name>
    <dbReference type="NCBI Taxonomy" id="735"/>
    <lineage>
        <taxon>Bacteria</taxon>
        <taxon>Pseudomonadati</taxon>
        <taxon>Pseudomonadota</taxon>
        <taxon>Gammaproteobacteria</taxon>
        <taxon>Pasteurellales</taxon>
        <taxon>Pasteurellaceae</taxon>
        <taxon>Haemophilus</taxon>
    </lineage>
</organism>
<dbReference type="EMBL" id="QEQD01000001">
    <property type="protein sequence ID" value="RDF05962.1"/>
    <property type="molecule type" value="Genomic_DNA"/>
</dbReference>
<evidence type="ECO:0000313" key="3">
    <source>
        <dbReference type="Proteomes" id="UP000253999"/>
    </source>
</evidence>
<sequence>MPNKPKITFIIPVYNSALYLEECLNSLLNQSIHKEIIIIDDGSSDSSLSIILEYQQKHPEILLIKQPNQGAATAKNKGIALATGEFISFIDSDDFLIGDISPVLHFGEANNCELIKFGSVWQNYDIHQNHKYSQIPYLFSGTNGSNATLLTGYEALLEIERRRYWIPGCCWTLIKREYIEKHKICFQENIIAEDQLFYLQLLTKSAKCQIIEVPSIHYVYRRGHVNSISDRLDKKYIEEHFDMIELILEDMHTLPEYLHRSFLFIIRNLLWTTLSIIQRWDTIQIESLEYLYLNKWQIFIKENYFDLFEHFDNLFRK</sequence>
<keyword evidence="2" id="KW-0808">Transferase</keyword>
<dbReference type="Pfam" id="PF00535">
    <property type="entry name" value="Glycos_transf_2"/>
    <property type="match status" value="1"/>
</dbReference>
<gene>
    <name evidence="2" type="ORF">DPV98_01460</name>
</gene>
<dbReference type="InterPro" id="IPR029044">
    <property type="entry name" value="Nucleotide-diphossugar_trans"/>
</dbReference>
<dbReference type="Gene3D" id="3.90.550.10">
    <property type="entry name" value="Spore Coat Polysaccharide Biosynthesis Protein SpsA, Chain A"/>
    <property type="match status" value="1"/>
</dbReference>
<evidence type="ECO:0000313" key="2">
    <source>
        <dbReference type="EMBL" id="RDF05962.1"/>
    </source>
</evidence>
<reference evidence="2 3" key="1">
    <citation type="submission" date="2018-05" db="EMBL/GenBank/DDBJ databases">
        <title>Draft Genome Sequences for a Diverse set of 7 Haemophilus Species.</title>
        <authorList>
            <person name="Nichols M."/>
            <person name="Topaz N."/>
            <person name="Wang X."/>
            <person name="Wang X."/>
            <person name="Boxrud D."/>
        </authorList>
    </citation>
    <scope>NUCLEOTIDE SEQUENCE [LARGE SCALE GENOMIC DNA]</scope>
    <source>
        <strain evidence="2 3">C2010039593</strain>
    </source>
</reference>
<accession>A0A369ZNN4</accession>
<dbReference type="GO" id="GO:0016758">
    <property type="term" value="F:hexosyltransferase activity"/>
    <property type="evidence" value="ECO:0007669"/>
    <property type="project" value="UniProtKB-ARBA"/>
</dbReference>
<evidence type="ECO:0000259" key="1">
    <source>
        <dbReference type="Pfam" id="PF00535"/>
    </source>
</evidence>
<protein>
    <submittedName>
        <fullName evidence="2">Glycosyltransferase</fullName>
    </submittedName>
</protein>
<dbReference type="AlphaFoldDB" id="A0A369ZNN4"/>
<proteinExistence type="predicted"/>
<dbReference type="PANTHER" id="PTHR22916:SF3">
    <property type="entry name" value="UDP-GLCNAC:BETAGAL BETA-1,3-N-ACETYLGLUCOSAMINYLTRANSFERASE-LIKE PROTEIN 1"/>
    <property type="match status" value="1"/>
</dbReference>
<dbReference type="PANTHER" id="PTHR22916">
    <property type="entry name" value="GLYCOSYLTRANSFERASE"/>
    <property type="match status" value="1"/>
</dbReference>
<comment type="caution">
    <text evidence="2">The sequence shown here is derived from an EMBL/GenBank/DDBJ whole genome shotgun (WGS) entry which is preliminary data.</text>
</comment>